<dbReference type="InterPro" id="IPR036390">
    <property type="entry name" value="WH_DNA-bd_sf"/>
</dbReference>
<dbReference type="Proteomes" id="UP000316093">
    <property type="component" value="Chromosome"/>
</dbReference>
<dbReference type="InterPro" id="IPR036388">
    <property type="entry name" value="WH-like_DNA-bd_sf"/>
</dbReference>
<keyword evidence="3" id="KW-0804">Transcription</keyword>
<dbReference type="GO" id="GO:0006950">
    <property type="term" value="P:response to stress"/>
    <property type="evidence" value="ECO:0007669"/>
    <property type="project" value="TreeGrafter"/>
</dbReference>
<dbReference type="PRINTS" id="PR00598">
    <property type="entry name" value="HTHMARR"/>
</dbReference>
<dbReference type="InterPro" id="IPR039422">
    <property type="entry name" value="MarR/SlyA-like"/>
</dbReference>
<keyword evidence="1" id="KW-0805">Transcription regulation</keyword>
<dbReference type="EMBL" id="CP041046">
    <property type="protein sequence ID" value="QDE41391.1"/>
    <property type="molecule type" value="Genomic_DNA"/>
</dbReference>
<dbReference type="KEGG" id="lpy:FIV34_20405"/>
<feature type="domain" description="HTH marR-type" evidence="4">
    <location>
        <begin position="13"/>
        <end position="147"/>
    </location>
</feature>
<sequence length="153" mass="17029">MNTSPCPTSPDGRDSLGALIGMVRGEIVRAIEADLAAQGADLKFTQFHVLKRLAYAGPMTATELARAVDLDGGAMTRQLDQLEAKGYLRRQPHEQDRRALRIELTEAGLALWRHLHESNVATLERAQKDLAANERSQLIDYLQRVLTALREKN</sequence>
<dbReference type="InterPro" id="IPR023187">
    <property type="entry name" value="Tscrpt_reg_MarR-type_CS"/>
</dbReference>
<dbReference type="Gene3D" id="1.10.10.10">
    <property type="entry name" value="Winged helix-like DNA-binding domain superfamily/Winged helix DNA-binding domain"/>
    <property type="match status" value="1"/>
</dbReference>
<name>A0A4Y5Z7S8_9GAMM</name>
<reference evidence="5 6" key="1">
    <citation type="submission" date="2019-06" db="EMBL/GenBank/DDBJ databases">
        <title>A complete genome sequence for Luteibacter pinisoli MAH-14.</title>
        <authorList>
            <person name="Baltrus D.A."/>
        </authorList>
    </citation>
    <scope>NUCLEOTIDE SEQUENCE [LARGE SCALE GENOMIC DNA]</scope>
    <source>
        <strain evidence="5 6">MAH-14</strain>
    </source>
</reference>
<dbReference type="GO" id="GO:0003677">
    <property type="term" value="F:DNA binding"/>
    <property type="evidence" value="ECO:0007669"/>
    <property type="project" value="UniProtKB-KW"/>
</dbReference>
<evidence type="ECO:0000256" key="3">
    <source>
        <dbReference type="ARBA" id="ARBA00023163"/>
    </source>
</evidence>
<dbReference type="Pfam" id="PF01047">
    <property type="entry name" value="MarR"/>
    <property type="match status" value="1"/>
</dbReference>
<dbReference type="PROSITE" id="PS01117">
    <property type="entry name" value="HTH_MARR_1"/>
    <property type="match status" value="1"/>
</dbReference>
<organism evidence="5 6">
    <name type="scientific">Luteibacter pinisoli</name>
    <dbReference type="NCBI Taxonomy" id="2589080"/>
    <lineage>
        <taxon>Bacteria</taxon>
        <taxon>Pseudomonadati</taxon>
        <taxon>Pseudomonadota</taxon>
        <taxon>Gammaproteobacteria</taxon>
        <taxon>Lysobacterales</taxon>
        <taxon>Rhodanobacteraceae</taxon>
        <taxon>Luteibacter</taxon>
    </lineage>
</organism>
<dbReference type="InterPro" id="IPR000835">
    <property type="entry name" value="HTH_MarR-typ"/>
</dbReference>
<keyword evidence="2" id="KW-0238">DNA-binding</keyword>
<evidence type="ECO:0000256" key="2">
    <source>
        <dbReference type="ARBA" id="ARBA00023125"/>
    </source>
</evidence>
<gene>
    <name evidence="5" type="ORF">FIV34_20405</name>
</gene>
<dbReference type="RefSeq" id="WP_139985353.1">
    <property type="nucleotide sequence ID" value="NZ_CP041046.1"/>
</dbReference>
<evidence type="ECO:0000313" key="6">
    <source>
        <dbReference type="Proteomes" id="UP000316093"/>
    </source>
</evidence>
<protein>
    <submittedName>
        <fullName evidence="5">MarR family transcriptional regulator</fullName>
    </submittedName>
</protein>
<dbReference type="OrthoDB" id="6195716at2"/>
<dbReference type="PROSITE" id="PS50995">
    <property type="entry name" value="HTH_MARR_2"/>
    <property type="match status" value="1"/>
</dbReference>
<dbReference type="AlphaFoldDB" id="A0A4Y5Z7S8"/>
<dbReference type="SMART" id="SM00347">
    <property type="entry name" value="HTH_MARR"/>
    <property type="match status" value="1"/>
</dbReference>
<dbReference type="SUPFAM" id="SSF46785">
    <property type="entry name" value="Winged helix' DNA-binding domain"/>
    <property type="match status" value="1"/>
</dbReference>
<evidence type="ECO:0000259" key="4">
    <source>
        <dbReference type="PROSITE" id="PS50995"/>
    </source>
</evidence>
<dbReference type="PANTHER" id="PTHR33164:SF64">
    <property type="entry name" value="TRANSCRIPTIONAL REGULATOR SLYA"/>
    <property type="match status" value="1"/>
</dbReference>
<evidence type="ECO:0000313" key="5">
    <source>
        <dbReference type="EMBL" id="QDE41391.1"/>
    </source>
</evidence>
<dbReference type="PANTHER" id="PTHR33164">
    <property type="entry name" value="TRANSCRIPTIONAL REGULATOR, MARR FAMILY"/>
    <property type="match status" value="1"/>
</dbReference>
<keyword evidence="6" id="KW-1185">Reference proteome</keyword>
<accession>A0A4Y5Z7S8</accession>
<dbReference type="GO" id="GO:0003700">
    <property type="term" value="F:DNA-binding transcription factor activity"/>
    <property type="evidence" value="ECO:0007669"/>
    <property type="project" value="InterPro"/>
</dbReference>
<proteinExistence type="predicted"/>
<evidence type="ECO:0000256" key="1">
    <source>
        <dbReference type="ARBA" id="ARBA00023015"/>
    </source>
</evidence>